<feature type="region of interest" description="Disordered" evidence="1">
    <location>
        <begin position="1"/>
        <end position="61"/>
    </location>
</feature>
<dbReference type="InterPro" id="IPR025326">
    <property type="entry name" value="DUF4232"/>
</dbReference>
<proteinExistence type="predicted"/>
<dbReference type="Pfam" id="PF14016">
    <property type="entry name" value="DUF4232"/>
    <property type="match status" value="1"/>
</dbReference>
<organism evidence="3 4">
    <name type="scientific">Mangrovactinospora gilvigrisea</name>
    <dbReference type="NCBI Taxonomy" id="1428644"/>
    <lineage>
        <taxon>Bacteria</taxon>
        <taxon>Bacillati</taxon>
        <taxon>Actinomycetota</taxon>
        <taxon>Actinomycetes</taxon>
        <taxon>Kitasatosporales</taxon>
        <taxon>Streptomycetaceae</taxon>
        <taxon>Mangrovactinospora</taxon>
    </lineage>
</organism>
<dbReference type="STRING" id="1428644.BIV57_16895"/>
<accession>A0A1J7C9L7</accession>
<feature type="compositionally biased region" description="Polar residues" evidence="1">
    <location>
        <begin position="1"/>
        <end position="12"/>
    </location>
</feature>
<protein>
    <recommendedName>
        <fullName evidence="2">DUF4232 domain-containing protein</fullName>
    </recommendedName>
</protein>
<feature type="compositionally biased region" description="Low complexity" evidence="1">
    <location>
        <begin position="18"/>
        <end position="42"/>
    </location>
</feature>
<keyword evidence="4" id="KW-1185">Reference proteome</keyword>
<evidence type="ECO:0000313" key="4">
    <source>
        <dbReference type="Proteomes" id="UP000243342"/>
    </source>
</evidence>
<feature type="compositionally biased region" description="Gly residues" evidence="1">
    <location>
        <begin position="43"/>
        <end position="56"/>
    </location>
</feature>
<dbReference type="Proteomes" id="UP000243342">
    <property type="component" value="Unassembled WGS sequence"/>
</dbReference>
<feature type="domain" description="DUF4232" evidence="2">
    <location>
        <begin position="65"/>
        <end position="194"/>
    </location>
</feature>
<gene>
    <name evidence="3" type="ORF">BIV57_16895</name>
</gene>
<dbReference type="EMBL" id="MLCF01000102">
    <property type="protein sequence ID" value="OIV36338.1"/>
    <property type="molecule type" value="Genomic_DNA"/>
</dbReference>
<evidence type="ECO:0000313" key="3">
    <source>
        <dbReference type="EMBL" id="OIV36338.1"/>
    </source>
</evidence>
<evidence type="ECO:0000259" key="2">
    <source>
        <dbReference type="Pfam" id="PF14016"/>
    </source>
</evidence>
<sequence>MTACQGTGSVKVTGNGDGSSASGSSSSGSGGSTTATGAKSDGSGTGTGAGGAGHGSGTAATSDRCATDNLRLHLEQGDAGAGQIHYTLVLTNQGTSSCTMNGFPGVSVMRRDGSTVGKPATRSGGQTGAVRLAPGASAHVVLHTINQGMSDAGCWTSGQLLKVYPPNNTAPATVAAPNGSFQVCGDTFDTTTVQSGAAA</sequence>
<reference evidence="3 4" key="1">
    <citation type="submission" date="2016-10" db="EMBL/GenBank/DDBJ databases">
        <title>Genome sequence of Streptomyces gilvigriseus MUSC 26.</title>
        <authorList>
            <person name="Lee L.-H."/>
            <person name="Ser H.-L."/>
        </authorList>
    </citation>
    <scope>NUCLEOTIDE SEQUENCE [LARGE SCALE GENOMIC DNA]</scope>
    <source>
        <strain evidence="3 4">MUSC 26</strain>
    </source>
</reference>
<evidence type="ECO:0000256" key="1">
    <source>
        <dbReference type="SAM" id="MobiDB-lite"/>
    </source>
</evidence>
<dbReference type="AlphaFoldDB" id="A0A1J7C9L7"/>
<comment type="caution">
    <text evidence="3">The sequence shown here is derived from an EMBL/GenBank/DDBJ whole genome shotgun (WGS) entry which is preliminary data.</text>
</comment>
<name>A0A1J7C9L7_9ACTN</name>